<dbReference type="SUPFAM" id="SSF52016">
    <property type="entry name" value="LeuD/IlvD-like"/>
    <property type="match status" value="1"/>
</dbReference>
<evidence type="ECO:0000256" key="5">
    <source>
        <dbReference type="ARBA" id="ARBA00023004"/>
    </source>
</evidence>
<dbReference type="InterPro" id="IPR015928">
    <property type="entry name" value="Aconitase/3IPM_dehydase_swvl"/>
</dbReference>
<proteinExistence type="inferred from homology"/>
<dbReference type="RefSeq" id="WP_122220894.1">
    <property type="nucleotide sequence ID" value="NZ_RBQB01000017.1"/>
</dbReference>
<comment type="cofactor">
    <cofactor evidence="1">
        <name>[4Fe-4S] cluster</name>
        <dbReference type="ChEBI" id="CHEBI:49883"/>
    </cofactor>
</comment>
<sequence length="863" mass="94003">MNSDFRKPLPGTRLDYFDACAAVEAIRPGAYATLPYTSRVLAENLVRRCDPATLTASLTQLIERKRDLDFPWFPARVVCHDILGQTALVDLAGLRDAIASQGGDPALVNPVVPVQLIVDHSLAVEADGNDPQALAKNRAIEDRRNEDRFHFIDWTKLAFKNVEVIPPGNGIMHQINLEKMSPVVQVLDGVAFPDTLVGTDSHTPHVDALGVIAIGVGGLEAENVMLGRASWMRLPDIIGVELTGRRQPGITATDVVLALTEYLRQQKVVGAYLEFYGAGASSLTLGDRATISNMAPEYGATAAMFSIDSQTIDYLRLTGREDEQVKLVELYARHTGLWSDSLSEVHYERVLSFDLSSVVRNMAGPSNPHARVATADLAASGIAGRWDEVPGQMPDGAVIIAAITSCTNTSNPRNVISAGLLARNANRLGLNRKPWVKSSLAPGSKTVALYLDAAGLTTELEQLGFGVVAFACTTCNGMSGALDPLIQQEIIDRDLYATAVLSGNRNFDGRIHPYAKQAFLASPPLVVAYAIAGTIRFDIENDVLGIADGQEIRLKDIWPSDEEIDAVVQASVKPEQFRQVYIPMFAIDEHTGPKVEPLYDWRPMSTYIRRPPYWEGALAGERTLKGMRPLAVLPDNITTDHLSPSNAIMLDSAAGEYLAKMGLPEEDFNSYATHRGDHLTAQRATFANPQLVNEMAVVDGKLRKGSLTRIEPEGQVMRMWEAIETYMTRKQPLIIIAGADYGQGSSRDWAAKGVRLAGVEAIAAEGFERIHRTNLVGMGVLPLEFKPGTSRLTLGIDGSETFDVIGQRTPRATLTLVIRRKNGERIEVPVTCRLDTAEELSIYEAGGVLQRFAQDFLEATTGA</sequence>
<evidence type="ECO:0000256" key="3">
    <source>
        <dbReference type="ARBA" id="ARBA00012926"/>
    </source>
</evidence>
<gene>
    <name evidence="10" type="ORF">ALQ33_02310</name>
</gene>
<feature type="domain" description="Aconitase/3-isopropylmalate dehydratase large subunit alpha/beta/alpha" evidence="8">
    <location>
        <begin position="66"/>
        <end position="533"/>
    </location>
</feature>
<dbReference type="NCBIfam" id="NF009520">
    <property type="entry name" value="PRK12881.1"/>
    <property type="match status" value="1"/>
</dbReference>
<evidence type="ECO:0000313" key="10">
    <source>
        <dbReference type="EMBL" id="RMO97701.1"/>
    </source>
</evidence>
<dbReference type="NCBIfam" id="NF006757">
    <property type="entry name" value="PRK09277.1"/>
    <property type="match status" value="1"/>
</dbReference>
<dbReference type="FunFam" id="3.20.19.10:FF:000006">
    <property type="entry name" value="Aconitate hydratase 1"/>
    <property type="match status" value="1"/>
</dbReference>
<dbReference type="InterPro" id="IPR012708">
    <property type="entry name" value="2Me_IsoCit_deHydtase_FeS-dep"/>
</dbReference>
<name>A0A3M3ZSZ7_9PSED</name>
<dbReference type="GO" id="GO:0003994">
    <property type="term" value="F:aconitate hydratase activity"/>
    <property type="evidence" value="ECO:0007669"/>
    <property type="project" value="UniProtKB-EC"/>
</dbReference>
<evidence type="ECO:0000256" key="7">
    <source>
        <dbReference type="ARBA" id="ARBA00023501"/>
    </source>
</evidence>
<comment type="caution">
    <text evidence="10">The sequence shown here is derived from an EMBL/GenBank/DDBJ whole genome shotgun (WGS) entry which is preliminary data.</text>
</comment>
<keyword evidence="5" id="KW-0408">Iron</keyword>
<dbReference type="Pfam" id="PF00694">
    <property type="entry name" value="Aconitase_C"/>
    <property type="match status" value="1"/>
</dbReference>
<dbReference type="SUPFAM" id="SSF53732">
    <property type="entry name" value="Aconitase iron-sulfur domain"/>
    <property type="match status" value="1"/>
</dbReference>
<dbReference type="Proteomes" id="UP000279372">
    <property type="component" value="Unassembled WGS sequence"/>
</dbReference>
<dbReference type="AlphaFoldDB" id="A0A3M3ZSZ7"/>
<evidence type="ECO:0000256" key="4">
    <source>
        <dbReference type="ARBA" id="ARBA00022723"/>
    </source>
</evidence>
<evidence type="ECO:0000256" key="2">
    <source>
        <dbReference type="ARBA" id="ARBA00007185"/>
    </source>
</evidence>
<dbReference type="Gene3D" id="3.30.499.10">
    <property type="entry name" value="Aconitase, domain 3"/>
    <property type="match status" value="2"/>
</dbReference>
<keyword evidence="6" id="KW-0411">Iron-sulfur</keyword>
<dbReference type="PRINTS" id="PR00415">
    <property type="entry name" value="ACONITASE"/>
</dbReference>
<dbReference type="GO" id="GO:0051536">
    <property type="term" value="F:iron-sulfur cluster binding"/>
    <property type="evidence" value="ECO:0007669"/>
    <property type="project" value="UniProtKB-KW"/>
</dbReference>
<dbReference type="InterPro" id="IPR015931">
    <property type="entry name" value="Acnase/IPM_dHydase_lsu_aba_1/3"/>
</dbReference>
<dbReference type="EMBL" id="RBQB01000017">
    <property type="protein sequence ID" value="RMO97701.1"/>
    <property type="molecule type" value="Genomic_DNA"/>
</dbReference>
<evidence type="ECO:0000259" key="8">
    <source>
        <dbReference type="Pfam" id="PF00330"/>
    </source>
</evidence>
<evidence type="ECO:0000256" key="6">
    <source>
        <dbReference type="ARBA" id="ARBA00023014"/>
    </source>
</evidence>
<feature type="domain" description="Aconitase A/isopropylmalate dehydratase small subunit swivel" evidence="9">
    <location>
        <begin position="656"/>
        <end position="787"/>
    </location>
</feature>
<dbReference type="InterPro" id="IPR006249">
    <property type="entry name" value="Aconitase/IRP2"/>
</dbReference>
<protein>
    <recommendedName>
        <fullName evidence="3">aconitate hydratase</fullName>
        <ecNumber evidence="3">4.2.1.3</ecNumber>
    </recommendedName>
</protein>
<dbReference type="InterPro" id="IPR001030">
    <property type="entry name" value="Acoase/IPM_deHydtase_lsu_aba"/>
</dbReference>
<dbReference type="Gene3D" id="3.20.19.10">
    <property type="entry name" value="Aconitase, domain 4"/>
    <property type="match status" value="1"/>
</dbReference>
<reference evidence="10 11" key="1">
    <citation type="submission" date="2018-08" db="EMBL/GenBank/DDBJ databases">
        <title>Recombination of ecologically and evolutionarily significant loci maintains genetic cohesion in the Pseudomonas syringae species complex.</title>
        <authorList>
            <person name="Dillon M."/>
            <person name="Thakur S."/>
            <person name="Almeida R.N.D."/>
            <person name="Weir B.S."/>
            <person name="Guttman D.S."/>
        </authorList>
    </citation>
    <scope>NUCLEOTIDE SEQUENCE [LARGE SCALE GENOMIC DNA]</scope>
    <source>
        <strain evidence="10 11">ICMP 8902</strain>
    </source>
</reference>
<dbReference type="PANTHER" id="PTHR11670">
    <property type="entry name" value="ACONITASE/IRON-RESPONSIVE ELEMENT FAMILY MEMBER"/>
    <property type="match status" value="1"/>
</dbReference>
<dbReference type="GO" id="GO:0019679">
    <property type="term" value="P:propionate metabolic process, methylcitrate cycle"/>
    <property type="evidence" value="ECO:0007669"/>
    <property type="project" value="InterPro"/>
</dbReference>
<accession>A0A3M3ZSZ7</accession>
<dbReference type="InterPro" id="IPR000573">
    <property type="entry name" value="AconitaseA/IPMdHydase_ssu_swvl"/>
</dbReference>
<evidence type="ECO:0000256" key="1">
    <source>
        <dbReference type="ARBA" id="ARBA00001966"/>
    </source>
</evidence>
<dbReference type="NCBIfam" id="TIGR02333">
    <property type="entry name" value="2met_isocit_dHY"/>
    <property type="match status" value="1"/>
</dbReference>
<comment type="catalytic activity">
    <reaction evidence="7">
        <text>citrate = D-threo-isocitrate</text>
        <dbReference type="Rhea" id="RHEA:10336"/>
        <dbReference type="ChEBI" id="CHEBI:15562"/>
        <dbReference type="ChEBI" id="CHEBI:16947"/>
        <dbReference type="EC" id="4.2.1.3"/>
    </reaction>
</comment>
<dbReference type="Gene3D" id="6.10.190.10">
    <property type="match status" value="1"/>
</dbReference>
<organism evidence="10 11">
    <name type="scientific">Pseudomonas syringae pv. philadelphi</name>
    <dbReference type="NCBI Taxonomy" id="251706"/>
    <lineage>
        <taxon>Bacteria</taxon>
        <taxon>Pseudomonadati</taxon>
        <taxon>Pseudomonadota</taxon>
        <taxon>Gammaproteobacteria</taxon>
        <taxon>Pseudomonadales</taxon>
        <taxon>Pseudomonadaceae</taxon>
        <taxon>Pseudomonas</taxon>
    </lineage>
</organism>
<dbReference type="InterPro" id="IPR036008">
    <property type="entry name" value="Aconitase_4Fe-4S_dom"/>
</dbReference>
<comment type="similarity">
    <text evidence="2">Belongs to the aconitase/IPM isomerase family.</text>
</comment>
<dbReference type="GO" id="GO:0046872">
    <property type="term" value="F:metal ion binding"/>
    <property type="evidence" value="ECO:0007669"/>
    <property type="project" value="UniProtKB-KW"/>
</dbReference>
<dbReference type="EC" id="4.2.1.3" evidence="3"/>
<evidence type="ECO:0000313" key="11">
    <source>
        <dbReference type="Proteomes" id="UP000279372"/>
    </source>
</evidence>
<keyword evidence="4" id="KW-0479">Metal-binding</keyword>
<dbReference type="Pfam" id="PF00330">
    <property type="entry name" value="Aconitase"/>
    <property type="match status" value="1"/>
</dbReference>
<evidence type="ECO:0000259" key="9">
    <source>
        <dbReference type="Pfam" id="PF00694"/>
    </source>
</evidence>